<dbReference type="Gene3D" id="3.30.160.60">
    <property type="entry name" value="Classic Zinc Finger"/>
    <property type="match status" value="1"/>
</dbReference>
<dbReference type="InterPro" id="IPR013087">
    <property type="entry name" value="Znf_C2H2_type"/>
</dbReference>
<keyword evidence="5" id="KW-1185">Reference proteome</keyword>
<dbReference type="AlphaFoldDB" id="A0A1I7V6T9"/>
<reference evidence="4 5" key="1">
    <citation type="submission" date="2012-04" db="EMBL/GenBank/DDBJ databases">
        <title>The Genome Sequence of Loa loa.</title>
        <authorList>
            <consortium name="The Broad Institute Genome Sequencing Platform"/>
            <consortium name="Broad Institute Genome Sequencing Center for Infectious Disease"/>
            <person name="Nutman T.B."/>
            <person name="Fink D.L."/>
            <person name="Russ C."/>
            <person name="Young S."/>
            <person name="Zeng Q."/>
            <person name="Gargeya S."/>
            <person name="Alvarado L."/>
            <person name="Berlin A."/>
            <person name="Chapman S.B."/>
            <person name="Chen Z."/>
            <person name="Freedman E."/>
            <person name="Gellesch M."/>
            <person name="Goldberg J."/>
            <person name="Griggs A."/>
            <person name="Gujja S."/>
            <person name="Heilman E.R."/>
            <person name="Heiman D."/>
            <person name="Howarth C."/>
            <person name="Mehta T."/>
            <person name="Neiman D."/>
            <person name="Pearson M."/>
            <person name="Roberts A."/>
            <person name="Saif S."/>
            <person name="Shea T."/>
            <person name="Shenoy N."/>
            <person name="Sisk P."/>
            <person name="Stolte C."/>
            <person name="Sykes S."/>
            <person name="White J."/>
            <person name="Yandava C."/>
            <person name="Haas B."/>
            <person name="Henn M.R."/>
            <person name="Nusbaum C."/>
            <person name="Birren B."/>
        </authorList>
    </citation>
    <scope>NUCLEOTIDE SEQUENCE [LARGE SCALE GENOMIC DNA]</scope>
</reference>
<feature type="chain" id="PRO_5010162546" evidence="2">
    <location>
        <begin position="19"/>
        <end position="189"/>
    </location>
</feature>
<accession>A0A1S0UDM6</accession>
<gene>
    <name evidence="4 6" type="ORF">LOAG_18911</name>
</gene>
<keyword evidence="2" id="KW-0732">Signal</keyword>
<accession>A0A1I7V6T9</accession>
<dbReference type="WBParaSite" id="EN70_10512">
    <property type="protein sequence ID" value="EN70_10512"/>
    <property type="gene ID" value="EN70_10512"/>
</dbReference>
<dbReference type="SUPFAM" id="SSF57667">
    <property type="entry name" value="beta-beta-alpha zinc fingers"/>
    <property type="match status" value="1"/>
</dbReference>
<dbReference type="KEGG" id="loa:LOAG_18911"/>
<evidence type="ECO:0000256" key="1">
    <source>
        <dbReference type="PROSITE-ProRule" id="PRU00042"/>
    </source>
</evidence>
<organism evidence="5 6">
    <name type="scientific">Loa loa</name>
    <name type="common">Eye worm</name>
    <name type="synonym">Filaria loa</name>
    <dbReference type="NCBI Taxonomy" id="7209"/>
    <lineage>
        <taxon>Eukaryota</taxon>
        <taxon>Metazoa</taxon>
        <taxon>Ecdysozoa</taxon>
        <taxon>Nematoda</taxon>
        <taxon>Chromadorea</taxon>
        <taxon>Rhabditida</taxon>
        <taxon>Spirurina</taxon>
        <taxon>Spiruromorpha</taxon>
        <taxon>Filarioidea</taxon>
        <taxon>Onchocercidae</taxon>
        <taxon>Loa</taxon>
    </lineage>
</organism>
<feature type="domain" description="C2H2-type" evidence="3">
    <location>
        <begin position="53"/>
        <end position="77"/>
    </location>
</feature>
<dbReference type="RefSeq" id="XP_020304629.1">
    <property type="nucleotide sequence ID" value="XM_020451573.1"/>
</dbReference>
<evidence type="ECO:0000313" key="5">
    <source>
        <dbReference type="Proteomes" id="UP000095285"/>
    </source>
</evidence>
<keyword evidence="1" id="KW-0862">Zinc</keyword>
<dbReference type="InterPro" id="IPR036236">
    <property type="entry name" value="Znf_C2H2_sf"/>
</dbReference>
<sequence length="189" mass="21596">MAYIIWFNLLLCIASVQNSPVKQKHKCRYCNVTTLTHKEYLKHYGTHKEEGLYKCTWSTCGRKFHTSKGLQQHYEKHQPKLLCEICGSFLSFKKGLGEHKKRCHGVRGRVERNPHLGHTLVDIRNHRIAGQASLGQQDDSGNEYFSENFTDVISESVIKELICHSGLLSVRAASAIPPNQLDNDFDSRL</sequence>
<dbReference type="Proteomes" id="UP000095285">
    <property type="component" value="Unassembled WGS sequence"/>
</dbReference>
<dbReference type="eggNOG" id="KOG1721">
    <property type="taxonomic scope" value="Eukaryota"/>
</dbReference>
<dbReference type="CTD" id="31252074"/>
<dbReference type="OrthoDB" id="10039931at2759"/>
<keyword evidence="1" id="KW-0479">Metal-binding</keyword>
<evidence type="ECO:0000313" key="6">
    <source>
        <dbReference type="WBParaSite" id="EN70_10512"/>
    </source>
</evidence>
<evidence type="ECO:0000313" key="4">
    <source>
        <dbReference type="EMBL" id="EJD73675.1"/>
    </source>
</evidence>
<name>A0A1I7V6T9_LOALO</name>
<dbReference type="SMART" id="SM00355">
    <property type="entry name" value="ZnF_C2H2"/>
    <property type="match status" value="3"/>
</dbReference>
<protein>
    <submittedName>
        <fullName evidence="4 6">Zinc finger protein</fullName>
    </submittedName>
</protein>
<dbReference type="GO" id="GO:0008270">
    <property type="term" value="F:zinc ion binding"/>
    <property type="evidence" value="ECO:0007669"/>
    <property type="project" value="UniProtKB-KW"/>
</dbReference>
<dbReference type="GeneID" id="31252074"/>
<feature type="signal peptide" evidence="2">
    <location>
        <begin position="1"/>
        <end position="18"/>
    </location>
</feature>
<dbReference type="InParanoid" id="A0A1I7V6T9"/>
<reference evidence="6" key="2">
    <citation type="submission" date="2016-11" db="UniProtKB">
        <authorList>
            <consortium name="WormBaseParasite"/>
        </authorList>
    </citation>
    <scope>IDENTIFICATION</scope>
</reference>
<evidence type="ECO:0000256" key="2">
    <source>
        <dbReference type="SAM" id="SignalP"/>
    </source>
</evidence>
<dbReference type="PROSITE" id="PS00028">
    <property type="entry name" value="ZINC_FINGER_C2H2_1"/>
    <property type="match status" value="2"/>
</dbReference>
<evidence type="ECO:0000259" key="3">
    <source>
        <dbReference type="PROSITE" id="PS50157"/>
    </source>
</evidence>
<dbReference type="EMBL" id="JH712739">
    <property type="protein sequence ID" value="EJD73675.1"/>
    <property type="molecule type" value="Genomic_DNA"/>
</dbReference>
<proteinExistence type="predicted"/>
<keyword evidence="1" id="KW-0863">Zinc-finger</keyword>
<dbReference type="PROSITE" id="PS50157">
    <property type="entry name" value="ZINC_FINGER_C2H2_2"/>
    <property type="match status" value="1"/>
</dbReference>